<dbReference type="FunFam" id="3.30.565.10:FF:000006">
    <property type="entry name" value="Sensor histidine kinase WalK"/>
    <property type="match status" value="1"/>
</dbReference>
<dbReference type="PANTHER" id="PTHR43711:SF1">
    <property type="entry name" value="HISTIDINE KINASE 1"/>
    <property type="match status" value="1"/>
</dbReference>
<keyword evidence="5" id="KW-0418">Kinase</keyword>
<dbReference type="RefSeq" id="WP_109826856.1">
    <property type="nucleotide sequence ID" value="NZ_QGKL01000043.1"/>
</dbReference>
<dbReference type="SUPFAM" id="SSF47384">
    <property type="entry name" value="Homodimeric domain of signal transducing histidine kinase"/>
    <property type="match status" value="1"/>
</dbReference>
<dbReference type="Pfam" id="PF00512">
    <property type="entry name" value="HisKA"/>
    <property type="match status" value="1"/>
</dbReference>
<evidence type="ECO:0000313" key="9">
    <source>
        <dbReference type="EMBL" id="PWQ93214.1"/>
    </source>
</evidence>
<dbReference type="SUPFAM" id="SSF55874">
    <property type="entry name" value="ATPase domain of HSP90 chaperone/DNA topoisomerase II/histidine kinase"/>
    <property type="match status" value="1"/>
</dbReference>
<evidence type="ECO:0000313" key="10">
    <source>
        <dbReference type="Proteomes" id="UP000245506"/>
    </source>
</evidence>
<dbReference type="InterPro" id="IPR004358">
    <property type="entry name" value="Sig_transdc_His_kin-like_C"/>
</dbReference>
<dbReference type="PANTHER" id="PTHR43711">
    <property type="entry name" value="TWO-COMPONENT HISTIDINE KINASE"/>
    <property type="match status" value="1"/>
</dbReference>
<comment type="caution">
    <text evidence="9">The sequence shown here is derived from an EMBL/GenBank/DDBJ whole genome shotgun (WGS) entry which is preliminary data.</text>
</comment>
<keyword evidence="7" id="KW-1133">Transmembrane helix</keyword>
<dbReference type="Gene3D" id="1.10.287.130">
    <property type="match status" value="1"/>
</dbReference>
<dbReference type="Pfam" id="PF02518">
    <property type="entry name" value="HATPase_c"/>
    <property type="match status" value="1"/>
</dbReference>
<keyword evidence="3" id="KW-0597">Phosphoprotein</keyword>
<accession>A0A317C3L4</accession>
<dbReference type="OrthoDB" id="9804645at2"/>
<feature type="domain" description="Histidine kinase" evidence="8">
    <location>
        <begin position="274"/>
        <end position="493"/>
    </location>
</feature>
<dbReference type="EC" id="2.7.13.3" evidence="2"/>
<evidence type="ECO:0000256" key="2">
    <source>
        <dbReference type="ARBA" id="ARBA00012438"/>
    </source>
</evidence>
<comment type="catalytic activity">
    <reaction evidence="1">
        <text>ATP + protein L-histidine = ADP + protein N-phospho-L-histidine.</text>
        <dbReference type="EC" id="2.7.13.3"/>
    </reaction>
</comment>
<name>A0A317C3L4_9GAMM</name>
<dbReference type="InterPro" id="IPR005467">
    <property type="entry name" value="His_kinase_dom"/>
</dbReference>
<dbReference type="SMART" id="SM00387">
    <property type="entry name" value="HATPase_c"/>
    <property type="match status" value="1"/>
</dbReference>
<organism evidence="9 10">
    <name type="scientific">Leucothrix arctica</name>
    <dbReference type="NCBI Taxonomy" id="1481894"/>
    <lineage>
        <taxon>Bacteria</taxon>
        <taxon>Pseudomonadati</taxon>
        <taxon>Pseudomonadota</taxon>
        <taxon>Gammaproteobacteria</taxon>
        <taxon>Thiotrichales</taxon>
        <taxon>Thiotrichaceae</taxon>
        <taxon>Leucothrix</taxon>
    </lineage>
</organism>
<evidence type="ECO:0000256" key="4">
    <source>
        <dbReference type="ARBA" id="ARBA00022679"/>
    </source>
</evidence>
<dbReference type="SMART" id="SM00388">
    <property type="entry name" value="HisKA"/>
    <property type="match status" value="1"/>
</dbReference>
<dbReference type="Gene3D" id="3.30.565.10">
    <property type="entry name" value="Histidine kinase-like ATPase, C-terminal domain"/>
    <property type="match status" value="1"/>
</dbReference>
<protein>
    <recommendedName>
        <fullName evidence="2">histidine kinase</fullName>
        <ecNumber evidence="2">2.7.13.3</ecNumber>
    </recommendedName>
</protein>
<evidence type="ECO:0000259" key="8">
    <source>
        <dbReference type="PROSITE" id="PS50109"/>
    </source>
</evidence>
<dbReference type="GO" id="GO:0000155">
    <property type="term" value="F:phosphorelay sensor kinase activity"/>
    <property type="evidence" value="ECO:0007669"/>
    <property type="project" value="InterPro"/>
</dbReference>
<dbReference type="InterPro" id="IPR003594">
    <property type="entry name" value="HATPase_dom"/>
</dbReference>
<keyword evidence="7" id="KW-0812">Transmembrane</keyword>
<dbReference type="InterPro" id="IPR003661">
    <property type="entry name" value="HisK_dim/P_dom"/>
</dbReference>
<keyword evidence="7" id="KW-0472">Membrane</keyword>
<sequence length="493" mass="54945">MIKGLYRRLALVLFIVFLSLGAVLFWVYDNASHQLQQETAQKLHLNLASYLVSDIALYPGDELNSENVKEAFNTVMRLDPGTELYVVGLDGKVLEYKAPHEKIINHHIDLAPVKTFISNKEFKLTLGVDPRSNKKKAFSAAPILNANGEMLAYLYIIIQGEVYDDAASLINANKTWLISLSIITAALAFLLLSALLLFYKLTRPLVELKREVAAFEKSGFKEQLNANGALQAGDQDGDELQALRGSFYRMGNTIVDQISYLRKHDKTRREFLAHVSHDLRTPLAGMRAYLETLQLRGDDLSEADRHDFLDKALLTNHKLTGMIDELFELARLEHGQVDVNPELTRLSDLLSDLYASLSGLASNKGVHLAVDMQNEEINAFVDVARLDRVFQNLVGNAILYTPAGGTVTIRVQEQDDLQVLVAIEDTGQGIAEEDLPYVFEPYFRSTNGQQAYHKGKGLGLAIASKLLALHESELKVESELGKGTRFEFKLPAS</sequence>
<evidence type="ECO:0000256" key="3">
    <source>
        <dbReference type="ARBA" id="ARBA00022553"/>
    </source>
</evidence>
<proteinExistence type="predicted"/>
<evidence type="ECO:0000256" key="7">
    <source>
        <dbReference type="SAM" id="Phobius"/>
    </source>
</evidence>
<keyword evidence="6" id="KW-0902">Two-component regulatory system</keyword>
<dbReference type="PROSITE" id="PS50109">
    <property type="entry name" value="HIS_KIN"/>
    <property type="match status" value="1"/>
</dbReference>
<evidence type="ECO:0000256" key="1">
    <source>
        <dbReference type="ARBA" id="ARBA00000085"/>
    </source>
</evidence>
<evidence type="ECO:0000256" key="6">
    <source>
        <dbReference type="ARBA" id="ARBA00023012"/>
    </source>
</evidence>
<reference evidence="9 10" key="1">
    <citation type="submission" date="2018-05" db="EMBL/GenBank/DDBJ databases">
        <title>Leucothrix arctica sp. nov., isolated from Arctic seawater.</title>
        <authorList>
            <person name="Choi A."/>
            <person name="Baek K."/>
        </authorList>
    </citation>
    <scope>NUCLEOTIDE SEQUENCE [LARGE SCALE GENOMIC DNA]</scope>
    <source>
        <strain evidence="9 10">IMCC9719</strain>
    </source>
</reference>
<dbReference type="EMBL" id="QGKL01000043">
    <property type="protein sequence ID" value="PWQ93214.1"/>
    <property type="molecule type" value="Genomic_DNA"/>
</dbReference>
<dbReference type="GO" id="GO:0005886">
    <property type="term" value="C:plasma membrane"/>
    <property type="evidence" value="ECO:0007669"/>
    <property type="project" value="UniProtKB-ARBA"/>
</dbReference>
<gene>
    <name evidence="9" type="ORF">DKT75_21240</name>
</gene>
<evidence type="ECO:0000256" key="5">
    <source>
        <dbReference type="ARBA" id="ARBA00022777"/>
    </source>
</evidence>
<dbReference type="Proteomes" id="UP000245506">
    <property type="component" value="Unassembled WGS sequence"/>
</dbReference>
<dbReference type="AlphaFoldDB" id="A0A317C3L4"/>
<keyword evidence="4" id="KW-0808">Transferase</keyword>
<dbReference type="Gene3D" id="6.10.340.10">
    <property type="match status" value="1"/>
</dbReference>
<dbReference type="InterPro" id="IPR036097">
    <property type="entry name" value="HisK_dim/P_sf"/>
</dbReference>
<dbReference type="InterPro" id="IPR050736">
    <property type="entry name" value="Sensor_HK_Regulatory"/>
</dbReference>
<feature type="transmembrane region" description="Helical" evidence="7">
    <location>
        <begin position="176"/>
        <end position="199"/>
    </location>
</feature>
<dbReference type="PRINTS" id="PR00344">
    <property type="entry name" value="BCTRLSENSOR"/>
</dbReference>
<dbReference type="InterPro" id="IPR036890">
    <property type="entry name" value="HATPase_C_sf"/>
</dbReference>
<keyword evidence="10" id="KW-1185">Reference proteome</keyword>
<dbReference type="CDD" id="cd00082">
    <property type="entry name" value="HisKA"/>
    <property type="match status" value="1"/>
</dbReference>